<feature type="domain" description="LUD" evidence="1">
    <location>
        <begin position="52"/>
        <end position="217"/>
    </location>
</feature>
<dbReference type="RefSeq" id="WP_121443197.1">
    <property type="nucleotide sequence ID" value="NZ_RCDA01000007.1"/>
</dbReference>
<sequence>MSSSRERILGDIRRGLGRPALSESRQAVLDQRIHGGEQEPLRPVLANKPLPDQFAEGLEKVAGECVRIARRSDAPAALKRWLEAQDVAAEARLAPAVADIDWASDGLRVSEGASAGDDLVGVSQALLAVAETGTVVLRSGAETPTTLNFLPDYHVVLVDAEHLVGHLEDAWVQLRTRLGAQWPRVVNLITGPSRTADVEQTMQLGAHGPRRLLVLLVGA</sequence>
<dbReference type="Proteomes" id="UP000275461">
    <property type="component" value="Unassembled WGS sequence"/>
</dbReference>
<evidence type="ECO:0000313" key="2">
    <source>
        <dbReference type="EMBL" id="RLK46407.1"/>
    </source>
</evidence>
<dbReference type="Gene3D" id="3.40.50.10420">
    <property type="entry name" value="NagB/RpiA/CoA transferase-like"/>
    <property type="match status" value="1"/>
</dbReference>
<proteinExistence type="predicted"/>
<keyword evidence="3" id="KW-1185">Reference proteome</keyword>
<organism evidence="2 3">
    <name type="scientific">Alkalispirillum mobile</name>
    <dbReference type="NCBI Taxonomy" id="85925"/>
    <lineage>
        <taxon>Bacteria</taxon>
        <taxon>Pseudomonadati</taxon>
        <taxon>Pseudomonadota</taxon>
        <taxon>Gammaproteobacteria</taxon>
        <taxon>Chromatiales</taxon>
        <taxon>Ectothiorhodospiraceae</taxon>
        <taxon>Alkalispirillum</taxon>
    </lineage>
</organism>
<dbReference type="PANTHER" id="PTHR43682">
    <property type="entry name" value="LACTATE UTILIZATION PROTEIN C"/>
    <property type="match status" value="1"/>
</dbReference>
<gene>
    <name evidence="2" type="ORF">DFR31_2696</name>
</gene>
<dbReference type="OrthoDB" id="9794157at2"/>
<dbReference type="PANTHER" id="PTHR43682:SF1">
    <property type="entry name" value="LACTATE UTILIZATION PROTEIN C"/>
    <property type="match status" value="1"/>
</dbReference>
<dbReference type="AlphaFoldDB" id="A0A498BTW8"/>
<protein>
    <submittedName>
        <fullName evidence="2">L-lactate dehydrogenase complex protein LldG</fullName>
    </submittedName>
</protein>
<reference evidence="2 3" key="1">
    <citation type="submission" date="2018-10" db="EMBL/GenBank/DDBJ databases">
        <title>Genomic Encyclopedia of Type Strains, Phase IV (KMG-IV): sequencing the most valuable type-strain genomes for metagenomic binning, comparative biology and taxonomic classification.</title>
        <authorList>
            <person name="Goeker M."/>
        </authorList>
    </citation>
    <scope>NUCLEOTIDE SEQUENCE [LARGE SCALE GENOMIC DNA]</scope>
    <source>
        <strain evidence="2 3">DSM 12769</strain>
    </source>
</reference>
<name>A0A498BTW8_9GAMM</name>
<dbReference type="InterPro" id="IPR003741">
    <property type="entry name" value="LUD_dom"/>
</dbReference>
<dbReference type="EMBL" id="RCDA01000007">
    <property type="protein sequence ID" value="RLK46407.1"/>
    <property type="molecule type" value="Genomic_DNA"/>
</dbReference>
<evidence type="ECO:0000313" key="3">
    <source>
        <dbReference type="Proteomes" id="UP000275461"/>
    </source>
</evidence>
<dbReference type="SUPFAM" id="SSF100950">
    <property type="entry name" value="NagB/RpiA/CoA transferase-like"/>
    <property type="match status" value="1"/>
</dbReference>
<comment type="caution">
    <text evidence="2">The sequence shown here is derived from an EMBL/GenBank/DDBJ whole genome shotgun (WGS) entry which is preliminary data.</text>
</comment>
<accession>A0A498BTW8</accession>
<dbReference type="Pfam" id="PF02589">
    <property type="entry name" value="LUD_dom"/>
    <property type="match status" value="1"/>
</dbReference>
<dbReference type="InterPro" id="IPR037171">
    <property type="entry name" value="NagB/RpiA_transferase-like"/>
</dbReference>
<evidence type="ECO:0000259" key="1">
    <source>
        <dbReference type="Pfam" id="PF02589"/>
    </source>
</evidence>
<dbReference type="InterPro" id="IPR024185">
    <property type="entry name" value="FTHF_cligase-like_sf"/>
</dbReference>